<evidence type="ECO:0000256" key="1">
    <source>
        <dbReference type="ARBA" id="ARBA00009437"/>
    </source>
</evidence>
<keyword evidence="2" id="KW-0805">Transcription regulation</keyword>
<dbReference type="Gene3D" id="1.10.10.10">
    <property type="entry name" value="Winged helix-like DNA-binding domain superfamily/Winged helix DNA-binding domain"/>
    <property type="match status" value="1"/>
</dbReference>
<comment type="caution">
    <text evidence="6">The sequence shown here is derived from an EMBL/GenBank/DDBJ whole genome shotgun (WGS) entry which is preliminary data.</text>
</comment>
<dbReference type="InterPro" id="IPR005119">
    <property type="entry name" value="LysR_subst-bd"/>
</dbReference>
<dbReference type="Pfam" id="PF03466">
    <property type="entry name" value="LysR_substrate"/>
    <property type="match status" value="1"/>
</dbReference>
<dbReference type="PROSITE" id="PS50931">
    <property type="entry name" value="HTH_LYSR"/>
    <property type="match status" value="1"/>
</dbReference>
<dbReference type="Proteomes" id="UP001157109">
    <property type="component" value="Unassembled WGS sequence"/>
</dbReference>
<dbReference type="PRINTS" id="PR00039">
    <property type="entry name" value="HTHLYSR"/>
</dbReference>
<dbReference type="InterPro" id="IPR036390">
    <property type="entry name" value="WH_DNA-bd_sf"/>
</dbReference>
<dbReference type="CDD" id="cd08414">
    <property type="entry name" value="PBP2_LTTR_aromatics_like"/>
    <property type="match status" value="1"/>
</dbReference>
<evidence type="ECO:0000313" key="6">
    <source>
        <dbReference type="EMBL" id="GMA19749.1"/>
    </source>
</evidence>
<keyword evidence="4" id="KW-0804">Transcription</keyword>
<proteinExistence type="inferred from homology"/>
<dbReference type="RefSeq" id="WP_241446171.1">
    <property type="nucleotide sequence ID" value="NZ_BSUJ01000001.1"/>
</dbReference>
<keyword evidence="3" id="KW-0238">DNA-binding</keyword>
<dbReference type="EMBL" id="BSUJ01000001">
    <property type="protein sequence ID" value="GMA19749.1"/>
    <property type="molecule type" value="Genomic_DNA"/>
</dbReference>
<evidence type="ECO:0000256" key="2">
    <source>
        <dbReference type="ARBA" id="ARBA00023015"/>
    </source>
</evidence>
<reference evidence="8" key="2">
    <citation type="journal article" date="2019" name="Int. J. Syst. Evol. Microbiol.">
        <title>The Global Catalogue of Microorganisms (GCM) 10K type strain sequencing project: providing services to taxonomists for standard genome sequencing and annotation.</title>
        <authorList>
            <consortium name="The Broad Institute Genomics Platform"/>
            <consortium name="The Broad Institute Genome Sequencing Center for Infectious Disease"/>
            <person name="Wu L."/>
            <person name="Ma J."/>
        </authorList>
    </citation>
    <scope>NUCLEOTIDE SEQUENCE [LARGE SCALE GENOMIC DNA]</scope>
    <source>
        <strain evidence="8">NBRC 105830</strain>
    </source>
</reference>
<accession>A0ABQ6HMT1</accession>
<dbReference type="EMBL" id="BSUJ01000002">
    <property type="protein sequence ID" value="GMA22045.1"/>
    <property type="molecule type" value="Genomic_DNA"/>
</dbReference>
<evidence type="ECO:0000259" key="5">
    <source>
        <dbReference type="PROSITE" id="PS50931"/>
    </source>
</evidence>
<organism evidence="6 8">
    <name type="scientific">Arsenicicoccus piscis</name>
    <dbReference type="NCBI Taxonomy" id="673954"/>
    <lineage>
        <taxon>Bacteria</taxon>
        <taxon>Bacillati</taxon>
        <taxon>Actinomycetota</taxon>
        <taxon>Actinomycetes</taxon>
        <taxon>Micrococcales</taxon>
        <taxon>Intrasporangiaceae</taxon>
        <taxon>Arsenicicoccus</taxon>
    </lineage>
</organism>
<evidence type="ECO:0000313" key="8">
    <source>
        <dbReference type="Proteomes" id="UP001157109"/>
    </source>
</evidence>
<comment type="similarity">
    <text evidence="1">Belongs to the LysR transcriptional regulatory family.</text>
</comment>
<dbReference type="InterPro" id="IPR036388">
    <property type="entry name" value="WH-like_DNA-bd_sf"/>
</dbReference>
<dbReference type="Gene3D" id="3.40.190.10">
    <property type="entry name" value="Periplasmic binding protein-like II"/>
    <property type="match status" value="2"/>
</dbReference>
<protein>
    <submittedName>
        <fullName evidence="6">LysR family transcriptional regulator</fullName>
    </submittedName>
</protein>
<dbReference type="SUPFAM" id="SSF46785">
    <property type="entry name" value="Winged helix' DNA-binding domain"/>
    <property type="match status" value="1"/>
</dbReference>
<reference evidence="6" key="3">
    <citation type="submission" date="2023-02" db="EMBL/GenBank/DDBJ databases">
        <authorList>
            <person name="Sun Q."/>
            <person name="Mori K."/>
        </authorList>
    </citation>
    <scope>NUCLEOTIDE SEQUENCE</scope>
    <source>
        <strain evidence="6">NBRC 105830</strain>
    </source>
</reference>
<evidence type="ECO:0000313" key="7">
    <source>
        <dbReference type="EMBL" id="GMA22045.1"/>
    </source>
</evidence>
<feature type="domain" description="HTH lysR-type" evidence="5">
    <location>
        <begin position="1"/>
        <end position="58"/>
    </location>
</feature>
<keyword evidence="8" id="KW-1185">Reference proteome</keyword>
<dbReference type="InterPro" id="IPR000847">
    <property type="entry name" value="LysR_HTH_N"/>
</dbReference>
<evidence type="ECO:0000256" key="3">
    <source>
        <dbReference type="ARBA" id="ARBA00023125"/>
    </source>
</evidence>
<gene>
    <name evidence="6" type="ORF">GCM10025862_17700</name>
    <name evidence="7" type="ORF">GCM10025862_40660</name>
</gene>
<reference evidence="6" key="1">
    <citation type="journal article" date="2014" name="Int. J. Syst. Evol. Microbiol.">
        <title>Complete genome of a new Firmicutes species belonging to the dominant human colonic microbiota ('Ruminococcus bicirculans') reveals two chromosomes and a selective capacity to utilize plant glucans.</title>
        <authorList>
            <consortium name="NISC Comparative Sequencing Program"/>
            <person name="Wegmann U."/>
            <person name="Louis P."/>
            <person name="Goesmann A."/>
            <person name="Henrissat B."/>
            <person name="Duncan S.H."/>
            <person name="Flint H.J."/>
        </authorList>
    </citation>
    <scope>NUCLEOTIDE SEQUENCE</scope>
    <source>
        <strain evidence="6">NBRC 105830</strain>
    </source>
</reference>
<dbReference type="PANTHER" id="PTHR30346">
    <property type="entry name" value="TRANSCRIPTIONAL DUAL REGULATOR HCAR-RELATED"/>
    <property type="match status" value="1"/>
</dbReference>
<dbReference type="Pfam" id="PF00126">
    <property type="entry name" value="HTH_1"/>
    <property type="match status" value="1"/>
</dbReference>
<dbReference type="PANTHER" id="PTHR30346:SF28">
    <property type="entry name" value="HTH-TYPE TRANSCRIPTIONAL REGULATOR CYNR"/>
    <property type="match status" value="1"/>
</dbReference>
<name>A0ABQ6HMT1_9MICO</name>
<sequence>MELRHLRYFVAVAEQLHFGRAAQSLHMAQPPLSHAIRQLEEEMSVELLTRTTRTVALTPAGAAFYTDCVRTLAEIDESVERARRVAEGRTGLLRLGLVGSVTSSHLPELARLLKDEMPAVALEVHVEMLTPAQTEALESGRLDLGLLRPPAPSADLTTRLVAHEPLVLALPRHHRLVGDPDVRLDDLRHEAFVTYAASSGSVVSHTIDRACRAAGFVPQREHEVRDTSTLLALVAAGLGVALVPASARAASPEGVTFAELPDAPTVDLALAWRTDDASPLVSRLVGVLERHHYFVDAAAGAAAGAAVDSEEQTR</sequence>
<dbReference type="SUPFAM" id="SSF53850">
    <property type="entry name" value="Periplasmic binding protein-like II"/>
    <property type="match status" value="1"/>
</dbReference>
<evidence type="ECO:0000256" key="4">
    <source>
        <dbReference type="ARBA" id="ARBA00023163"/>
    </source>
</evidence>